<keyword evidence="1" id="KW-1133">Transmembrane helix</keyword>
<organism evidence="2 3">
    <name type="scientific">Phytohabitans kaempferiae</name>
    <dbReference type="NCBI Taxonomy" id="1620943"/>
    <lineage>
        <taxon>Bacteria</taxon>
        <taxon>Bacillati</taxon>
        <taxon>Actinomycetota</taxon>
        <taxon>Actinomycetes</taxon>
        <taxon>Micromonosporales</taxon>
        <taxon>Micromonosporaceae</taxon>
    </lineage>
</organism>
<feature type="transmembrane region" description="Helical" evidence="1">
    <location>
        <begin position="14"/>
        <end position="39"/>
    </location>
</feature>
<protein>
    <submittedName>
        <fullName evidence="2">Uncharacterized protein</fullName>
    </submittedName>
</protein>
<name>A0ABV6MEU3_9ACTN</name>
<gene>
    <name evidence="2" type="ORF">ACFFIA_36345</name>
</gene>
<comment type="caution">
    <text evidence="2">The sequence shown here is derived from an EMBL/GenBank/DDBJ whole genome shotgun (WGS) entry which is preliminary data.</text>
</comment>
<evidence type="ECO:0000256" key="1">
    <source>
        <dbReference type="SAM" id="Phobius"/>
    </source>
</evidence>
<dbReference type="RefSeq" id="WP_377260253.1">
    <property type="nucleotide sequence ID" value="NZ_JBHLUH010000077.1"/>
</dbReference>
<dbReference type="EMBL" id="JBHLUH010000077">
    <property type="protein sequence ID" value="MFC0533094.1"/>
    <property type="molecule type" value="Genomic_DNA"/>
</dbReference>
<accession>A0ABV6MEU3</accession>
<keyword evidence="3" id="KW-1185">Reference proteome</keyword>
<proteinExistence type="predicted"/>
<evidence type="ECO:0000313" key="2">
    <source>
        <dbReference type="EMBL" id="MFC0533094.1"/>
    </source>
</evidence>
<keyword evidence="1" id="KW-0812">Transmembrane</keyword>
<dbReference type="Proteomes" id="UP001589867">
    <property type="component" value="Unassembled WGS sequence"/>
</dbReference>
<dbReference type="PROSITE" id="PS51257">
    <property type="entry name" value="PROKAR_LIPOPROTEIN"/>
    <property type="match status" value="1"/>
</dbReference>
<evidence type="ECO:0000313" key="3">
    <source>
        <dbReference type="Proteomes" id="UP001589867"/>
    </source>
</evidence>
<sequence>MGDLDARHNRRRRIALVVVAAVVATGCVGLSCAGLWVYASHDPPELIDSEVADIADRACATMQAAVAARAAPPNAPIDAKVRSIGDQNAAVRTMVAQVRGLGDERLEDDLPSAAWLVDWETLVEVREQYAQDLSAGREPRFAVPMVDGVPITDRMNDVGLDCQVPPLLLDLR</sequence>
<keyword evidence="1" id="KW-0472">Membrane</keyword>
<reference evidence="2 3" key="1">
    <citation type="submission" date="2024-09" db="EMBL/GenBank/DDBJ databases">
        <authorList>
            <person name="Sun Q."/>
            <person name="Mori K."/>
        </authorList>
    </citation>
    <scope>NUCLEOTIDE SEQUENCE [LARGE SCALE GENOMIC DNA]</scope>
    <source>
        <strain evidence="2 3">TBRC 3947</strain>
    </source>
</reference>